<protein>
    <submittedName>
        <fullName evidence="1">Uncharacterized protein</fullName>
    </submittedName>
</protein>
<gene>
    <name evidence="1" type="ORF">S06H3_31973</name>
</gene>
<dbReference type="AlphaFoldDB" id="X1M2W8"/>
<sequence length="170" mass="19702">MDINEQIVRAWLEIQGFLVKSRVKYKITTAKSAGWGDIDIAAYRLHDGKRVGVDISAWMTENISLSYVTNPEHGAYYRLFKSSFPEARAALRKEFGVHSDKQYEIWLVVSYLAPTQKEEVRAECLKHVDRVIEFPEIMRDLVDYIKRDPNPPQEMEALQTIRALVLCEIL</sequence>
<dbReference type="EMBL" id="BARV01018970">
    <property type="protein sequence ID" value="GAI25703.1"/>
    <property type="molecule type" value="Genomic_DNA"/>
</dbReference>
<proteinExistence type="predicted"/>
<evidence type="ECO:0000313" key="1">
    <source>
        <dbReference type="EMBL" id="GAI25703.1"/>
    </source>
</evidence>
<organism evidence="1">
    <name type="scientific">marine sediment metagenome</name>
    <dbReference type="NCBI Taxonomy" id="412755"/>
    <lineage>
        <taxon>unclassified sequences</taxon>
        <taxon>metagenomes</taxon>
        <taxon>ecological metagenomes</taxon>
    </lineage>
</organism>
<accession>X1M2W8</accession>
<name>X1M2W8_9ZZZZ</name>
<comment type="caution">
    <text evidence="1">The sequence shown here is derived from an EMBL/GenBank/DDBJ whole genome shotgun (WGS) entry which is preliminary data.</text>
</comment>
<reference evidence="1" key="1">
    <citation type="journal article" date="2014" name="Front. Microbiol.">
        <title>High frequency of phylogenetically diverse reductive dehalogenase-homologous genes in deep subseafloor sedimentary metagenomes.</title>
        <authorList>
            <person name="Kawai M."/>
            <person name="Futagami T."/>
            <person name="Toyoda A."/>
            <person name="Takaki Y."/>
            <person name="Nishi S."/>
            <person name="Hori S."/>
            <person name="Arai W."/>
            <person name="Tsubouchi T."/>
            <person name="Morono Y."/>
            <person name="Uchiyama I."/>
            <person name="Ito T."/>
            <person name="Fujiyama A."/>
            <person name="Inagaki F."/>
            <person name="Takami H."/>
        </authorList>
    </citation>
    <scope>NUCLEOTIDE SEQUENCE</scope>
    <source>
        <strain evidence="1">Expedition CK06-06</strain>
    </source>
</reference>